<dbReference type="InterPro" id="IPR029066">
    <property type="entry name" value="PLP-binding_barrel"/>
</dbReference>
<accession>A0A1X7PQP2</accession>
<keyword evidence="2" id="KW-0456">Lyase</keyword>
<evidence type="ECO:0000313" key="5">
    <source>
        <dbReference type="Proteomes" id="UP000193083"/>
    </source>
</evidence>
<dbReference type="InterPro" id="IPR042208">
    <property type="entry name" value="D-ser_dehydrat-like_sf"/>
</dbReference>
<reference evidence="4 5" key="1">
    <citation type="submission" date="2017-04" db="EMBL/GenBank/DDBJ databases">
        <authorList>
            <person name="Afonso C.L."/>
            <person name="Miller P.J."/>
            <person name="Scott M.A."/>
            <person name="Spackman E."/>
            <person name="Goraichik I."/>
            <person name="Dimitrov K.M."/>
            <person name="Suarez D.L."/>
            <person name="Swayne D.E."/>
        </authorList>
    </citation>
    <scope>NUCLEOTIDE SEQUENCE [LARGE SCALE GENOMIC DNA]</scope>
    <source>
        <strain evidence="4 5">B5P</strain>
    </source>
</reference>
<dbReference type="GO" id="GO:0036088">
    <property type="term" value="P:D-serine catabolic process"/>
    <property type="evidence" value="ECO:0007669"/>
    <property type="project" value="TreeGrafter"/>
</dbReference>
<gene>
    <name evidence="4" type="ORF">SAMN02982922_4869</name>
</gene>
<dbReference type="AlphaFoldDB" id="A0A1X7PQP2"/>
<dbReference type="RefSeq" id="WP_085466518.1">
    <property type="nucleotide sequence ID" value="NZ_FXBL01000004.1"/>
</dbReference>
<proteinExistence type="inferred from homology"/>
<dbReference type="Pfam" id="PF01168">
    <property type="entry name" value="Ala_racemase_N"/>
    <property type="match status" value="1"/>
</dbReference>
<evidence type="ECO:0000313" key="4">
    <source>
        <dbReference type="EMBL" id="SMH53567.1"/>
    </source>
</evidence>
<organism evidence="4 5">
    <name type="scientific">Mesorhizobium australicum</name>
    <dbReference type="NCBI Taxonomy" id="536018"/>
    <lineage>
        <taxon>Bacteria</taxon>
        <taxon>Pseudomonadati</taxon>
        <taxon>Pseudomonadota</taxon>
        <taxon>Alphaproteobacteria</taxon>
        <taxon>Hyphomicrobiales</taxon>
        <taxon>Phyllobacteriaceae</taxon>
        <taxon>Mesorhizobium</taxon>
    </lineage>
</organism>
<dbReference type="SUPFAM" id="SSF51419">
    <property type="entry name" value="PLP-binding barrel"/>
    <property type="match status" value="1"/>
</dbReference>
<dbReference type="PANTHER" id="PTHR28004:SF2">
    <property type="entry name" value="D-SERINE DEHYDRATASE"/>
    <property type="match status" value="1"/>
</dbReference>
<dbReference type="Pfam" id="PF14031">
    <property type="entry name" value="D-ser_dehydrat"/>
    <property type="match status" value="1"/>
</dbReference>
<dbReference type="OrthoDB" id="9772497at2"/>
<name>A0A1X7PQP2_9HYPH</name>
<comment type="similarity">
    <text evidence="1">Belongs to the DSD1 family.</text>
</comment>
<dbReference type="Proteomes" id="UP000193083">
    <property type="component" value="Unassembled WGS sequence"/>
</dbReference>
<evidence type="ECO:0000256" key="2">
    <source>
        <dbReference type="ARBA" id="ARBA00023239"/>
    </source>
</evidence>
<dbReference type="GO" id="GO:0008721">
    <property type="term" value="F:D-serine ammonia-lyase activity"/>
    <property type="evidence" value="ECO:0007669"/>
    <property type="project" value="TreeGrafter"/>
</dbReference>
<evidence type="ECO:0000259" key="3">
    <source>
        <dbReference type="SMART" id="SM01119"/>
    </source>
</evidence>
<keyword evidence="5" id="KW-1185">Reference proteome</keyword>
<sequence length="388" mass="40438">MSSLSKSGHPLDLSRRFPGFDACPTPQVVVDAEALAGNIARMAQITHGKAALHPHVKTHKSLAVAAMQREAGAAGFTTARANEAEMILRAGLGPVTLAYPMIEPAEARRLLERVGEGELRFIADSPQGVSALARAAADAGRRTKVFVKVDVGLHRCGVDPHSEAAHALARQIDDASHLFFAGLLSHAGHAYGAGDPDGIRVVARQELALMAKLRDSLRRAGIEVPIISVGSTPTLIANAGFDGVDEVRPGNYAFLDLTAVRLGIATRDDVALGIAARIVSANGTYAIAGVGSKTLSSDLGAHGTSGTSSYGEAWAGGEETPFTVEKLSEEHAFLRLAGRSLPIGTPVLILPNHSCPVANLSGGLLLLARDEPPRHLSIDARSNSVGQA</sequence>
<dbReference type="InterPro" id="IPR026956">
    <property type="entry name" value="D-ser_dehydrat-like_dom"/>
</dbReference>
<protein>
    <submittedName>
        <fullName evidence="4">D-serine deaminase, pyridoxal phosphate-dependent</fullName>
    </submittedName>
</protein>
<dbReference type="PANTHER" id="PTHR28004">
    <property type="entry name" value="ZGC:162816-RELATED"/>
    <property type="match status" value="1"/>
</dbReference>
<dbReference type="EMBL" id="FXBL01000004">
    <property type="protein sequence ID" value="SMH53567.1"/>
    <property type="molecule type" value="Genomic_DNA"/>
</dbReference>
<feature type="domain" description="D-serine dehydratase-like" evidence="3">
    <location>
        <begin position="271"/>
        <end position="368"/>
    </location>
</feature>
<dbReference type="InterPro" id="IPR051466">
    <property type="entry name" value="D-amino_acid_metab_enzyme"/>
</dbReference>
<dbReference type="SMART" id="SM01119">
    <property type="entry name" value="D-ser_dehydrat"/>
    <property type="match status" value="1"/>
</dbReference>
<dbReference type="InterPro" id="IPR001608">
    <property type="entry name" value="Ala_racemase_N"/>
</dbReference>
<evidence type="ECO:0000256" key="1">
    <source>
        <dbReference type="ARBA" id="ARBA00005323"/>
    </source>
</evidence>
<dbReference type="Gene3D" id="3.20.20.10">
    <property type="entry name" value="Alanine racemase"/>
    <property type="match status" value="1"/>
</dbReference>
<dbReference type="Gene3D" id="2.40.37.20">
    <property type="entry name" value="D-serine dehydratase-like domain"/>
    <property type="match status" value="1"/>
</dbReference>